<keyword evidence="1" id="KW-0614">Plasmid</keyword>
<evidence type="ECO:0000313" key="1">
    <source>
        <dbReference type="EMBL" id="UOQ69903.1"/>
    </source>
</evidence>
<organism evidence="1 2">
    <name type="scientific">Hymenobacter volaticus</name>
    <dbReference type="NCBI Taxonomy" id="2932254"/>
    <lineage>
        <taxon>Bacteria</taxon>
        <taxon>Pseudomonadati</taxon>
        <taxon>Bacteroidota</taxon>
        <taxon>Cytophagia</taxon>
        <taxon>Cytophagales</taxon>
        <taxon>Hymenobacteraceae</taxon>
        <taxon>Hymenobacter</taxon>
    </lineage>
</organism>
<sequence>MESRARGFYTFGWTAVSGIDAPDPHRFLGVKLKKARDLARYYTFNWRQTMTLDGKLVHVIDFDQKPQIHQPLLQGTLYIDAASDALVKATHRVSPHGVRFLQAHQTWGGQPISKSPKQVRVQQDQWTTTYQQLGPKWYLRSVVIDTHFSAALLLLGQSLGRLDSLRLHSERVVTHIDTTQTAPAVGGIDIAEVGRFPTLQNFIRKEYESRDATWATFTYLPLDPALAGLAQQLRRKNEQWAAELGGASSKRTPPAS</sequence>
<dbReference type="RefSeq" id="WP_245127752.1">
    <property type="nucleotide sequence ID" value="NZ_CP095070.1"/>
</dbReference>
<evidence type="ECO:0000313" key="2">
    <source>
        <dbReference type="Proteomes" id="UP000830401"/>
    </source>
</evidence>
<keyword evidence="2" id="KW-1185">Reference proteome</keyword>
<gene>
    <name evidence="1" type="ORF">MUN86_30850</name>
</gene>
<proteinExistence type="predicted"/>
<name>A0ABY4GGA1_9BACT</name>
<protein>
    <submittedName>
        <fullName evidence="1">Uncharacterized protein</fullName>
    </submittedName>
</protein>
<reference evidence="1" key="1">
    <citation type="submission" date="2022-04" db="EMBL/GenBank/DDBJ databases">
        <title>Hymenobacter sp. isolated from the air.</title>
        <authorList>
            <person name="Won M."/>
            <person name="Lee C.-M."/>
            <person name="Woen H.-Y."/>
            <person name="Kwon S.-W."/>
        </authorList>
    </citation>
    <scope>NUCLEOTIDE SEQUENCE</scope>
    <source>
        <strain evidence="1">5420S-77</strain>
        <plasmid evidence="1">unnamed9</plasmid>
    </source>
</reference>
<dbReference type="Proteomes" id="UP000830401">
    <property type="component" value="Plasmid unnamed9"/>
</dbReference>
<geneLocation type="plasmid" evidence="1 2">
    <name>unnamed9</name>
</geneLocation>
<accession>A0ABY4GGA1</accession>
<dbReference type="EMBL" id="CP095070">
    <property type="protein sequence ID" value="UOQ69903.1"/>
    <property type="molecule type" value="Genomic_DNA"/>
</dbReference>